<evidence type="ECO:0000313" key="3">
    <source>
        <dbReference type="Proteomes" id="UP001165296"/>
    </source>
</evidence>
<proteinExistence type="predicted"/>
<evidence type="ECO:0000259" key="1">
    <source>
        <dbReference type="PROSITE" id="PS51498"/>
    </source>
</evidence>
<evidence type="ECO:0000313" key="2">
    <source>
        <dbReference type="EMBL" id="MCB2410265.1"/>
    </source>
</evidence>
<dbReference type="Proteomes" id="UP001165296">
    <property type="component" value="Unassembled WGS sequence"/>
</dbReference>
<dbReference type="EMBL" id="JAJADR010000006">
    <property type="protein sequence ID" value="MCB2410265.1"/>
    <property type="molecule type" value="Genomic_DNA"/>
</dbReference>
<protein>
    <recommendedName>
        <fullName evidence="1">MABP domain-containing protein</fullName>
    </recommendedName>
</protein>
<dbReference type="InterPro" id="IPR023341">
    <property type="entry name" value="MABP"/>
</dbReference>
<comment type="caution">
    <text evidence="2">The sequence shown here is derived from an EMBL/GenBank/DDBJ whole genome shotgun (WGS) entry which is preliminary data.</text>
</comment>
<dbReference type="PROSITE" id="PS51257">
    <property type="entry name" value="PROKAR_LIPOPROTEIN"/>
    <property type="match status" value="1"/>
</dbReference>
<reference evidence="2" key="1">
    <citation type="submission" date="2021-10" db="EMBL/GenBank/DDBJ databases">
        <authorList>
            <person name="Dean J.D."/>
            <person name="Kim M.K."/>
            <person name="Newey C.N."/>
            <person name="Stoker T.S."/>
            <person name="Thompson D.W."/>
            <person name="Grose J.H."/>
        </authorList>
    </citation>
    <scope>NUCLEOTIDE SEQUENCE</scope>
    <source>
        <strain evidence="2">BT178</strain>
    </source>
</reference>
<sequence>MQFSTLRFGITALALGALGSLLSCSKEDTQDIAPSSASATAQNARGISETAQTLNWQQFITEVEAGKRVDAFGQYVSKETRVISNGRARIVRPKREVALKAGSGTGGTVESKYVQPDEPCDGCGGGGGYYPPPYTFVTSENLGASPYYPSNYILDLKLVTDSNSSWLYPGHIRLNSDLNKGAGGDYIYLTFTRQGDYGSSPLTRVSILTRSFGQPGSWPDQHQPIWYGQYNATTNTFNTYDSQLDLNSGAGGDYIFAYAARETSFGAPIREVGVLSSRNQAQQPPAGWERVGVDLNKGAGGDYIYVCVKR</sequence>
<dbReference type="Gene3D" id="2.100.10.50">
    <property type="match status" value="2"/>
</dbReference>
<dbReference type="PROSITE" id="PS51498">
    <property type="entry name" value="MABP"/>
    <property type="match status" value="1"/>
</dbReference>
<accession>A0ABS8AWT3</accession>
<keyword evidence="3" id="KW-1185">Reference proteome</keyword>
<organism evidence="2 3">
    <name type="scientific">Hymenobacter lucidus</name>
    <dbReference type="NCBI Taxonomy" id="2880930"/>
    <lineage>
        <taxon>Bacteria</taxon>
        <taxon>Pseudomonadati</taxon>
        <taxon>Bacteroidota</taxon>
        <taxon>Cytophagia</taxon>
        <taxon>Cytophagales</taxon>
        <taxon>Hymenobacteraceae</taxon>
        <taxon>Hymenobacter</taxon>
    </lineage>
</organism>
<feature type="domain" description="MABP" evidence="1">
    <location>
        <begin position="266"/>
        <end position="310"/>
    </location>
</feature>
<gene>
    <name evidence="2" type="ORF">LGH74_19895</name>
</gene>
<name>A0ABS8AWT3_9BACT</name>
<dbReference type="RefSeq" id="WP_226178609.1">
    <property type="nucleotide sequence ID" value="NZ_JAJADR010000006.1"/>
</dbReference>